<keyword evidence="1" id="KW-1133">Transmembrane helix</keyword>
<proteinExistence type="predicted"/>
<sequence length="382" mass="42700">MFRKTIFWLHLTAGVCAGLVVLMMSVTGVVLTYERQIQVWEDRSYYAEPDAGQQMMTADQLIRASRNLEGFEPTSLMLSSDPSAPALLRQGRSQAQYLNPYNGQAYNPHSDSMSAFFSTVRGWHRWFNMTDDSRSSARVITGAANLMFLFLVLSGIYLWLPKIYAWATIRARIWFNASNSNTNARDFNWHHVFGFWAAIPLIVIISTATVFNYSWANNLVYRLAGEEPPVRGAPASVETPVPAPLSRLPYADLVDTAKTYSADWRTITLAIPAADANSVNLTLDEGDGGQPQKRHVLTLNLSDGEVIRWAPFTSQTAGAQARRWVRFLHTGEALGLTGQTIAGLASFAAIFMVWTGLALALRRFLRWLAKQKRRSEVEVPST</sequence>
<evidence type="ECO:0000313" key="3">
    <source>
        <dbReference type="Proteomes" id="UP000218767"/>
    </source>
</evidence>
<gene>
    <name evidence="2" type="ORF">COB20_06385</name>
</gene>
<dbReference type="AlphaFoldDB" id="A0A2A4X9A3"/>
<dbReference type="Proteomes" id="UP000218767">
    <property type="component" value="Unassembled WGS sequence"/>
</dbReference>
<evidence type="ECO:0000256" key="1">
    <source>
        <dbReference type="SAM" id="Phobius"/>
    </source>
</evidence>
<evidence type="ECO:0000313" key="2">
    <source>
        <dbReference type="EMBL" id="PCI78627.1"/>
    </source>
</evidence>
<organism evidence="2 3">
    <name type="scientific">SAR86 cluster bacterium</name>
    <dbReference type="NCBI Taxonomy" id="2030880"/>
    <lineage>
        <taxon>Bacteria</taxon>
        <taxon>Pseudomonadati</taxon>
        <taxon>Pseudomonadota</taxon>
        <taxon>Gammaproteobacteria</taxon>
        <taxon>SAR86 cluster</taxon>
    </lineage>
</organism>
<keyword evidence="1" id="KW-0812">Transmembrane</keyword>
<dbReference type="InterPro" id="IPR005625">
    <property type="entry name" value="PepSY-ass_TM"/>
</dbReference>
<dbReference type="PANTHER" id="PTHR34219:SF3">
    <property type="entry name" value="BLL7967 PROTEIN"/>
    <property type="match status" value="1"/>
</dbReference>
<feature type="transmembrane region" description="Helical" evidence="1">
    <location>
        <begin position="341"/>
        <end position="365"/>
    </location>
</feature>
<evidence type="ECO:0008006" key="4">
    <source>
        <dbReference type="Google" id="ProtNLM"/>
    </source>
</evidence>
<dbReference type="PANTHER" id="PTHR34219">
    <property type="entry name" value="IRON-REGULATED INNER MEMBRANE PROTEIN-RELATED"/>
    <property type="match status" value="1"/>
</dbReference>
<feature type="transmembrane region" description="Helical" evidence="1">
    <location>
        <begin position="139"/>
        <end position="160"/>
    </location>
</feature>
<feature type="transmembrane region" description="Helical" evidence="1">
    <location>
        <begin position="7"/>
        <end position="33"/>
    </location>
</feature>
<reference evidence="3" key="1">
    <citation type="submission" date="2017-08" db="EMBL/GenBank/DDBJ databases">
        <title>A dynamic microbial community with high functional redundancy inhabits the cold, oxic subseafloor aquifer.</title>
        <authorList>
            <person name="Tully B.J."/>
            <person name="Wheat C.G."/>
            <person name="Glazer B.T."/>
            <person name="Huber J.A."/>
        </authorList>
    </citation>
    <scope>NUCLEOTIDE SEQUENCE [LARGE SCALE GENOMIC DNA]</scope>
</reference>
<comment type="caution">
    <text evidence="2">The sequence shown here is derived from an EMBL/GenBank/DDBJ whole genome shotgun (WGS) entry which is preliminary data.</text>
</comment>
<keyword evidence="1" id="KW-0472">Membrane</keyword>
<protein>
    <recommendedName>
        <fullName evidence="4">Peptidase</fullName>
    </recommendedName>
</protein>
<name>A0A2A4X9A3_9GAMM</name>
<dbReference type="EMBL" id="NVUL01000029">
    <property type="protein sequence ID" value="PCI78627.1"/>
    <property type="molecule type" value="Genomic_DNA"/>
</dbReference>
<dbReference type="Pfam" id="PF03929">
    <property type="entry name" value="PepSY_TM"/>
    <property type="match status" value="1"/>
</dbReference>
<accession>A0A2A4X9A3</accession>
<feature type="transmembrane region" description="Helical" evidence="1">
    <location>
        <begin position="193"/>
        <end position="215"/>
    </location>
</feature>